<accession>A0A0A2F5K4</accession>
<dbReference type="STRING" id="111105.HR09_06465"/>
<dbReference type="Proteomes" id="UP000030130">
    <property type="component" value="Unassembled WGS sequence"/>
</dbReference>
<evidence type="ECO:0000313" key="2">
    <source>
        <dbReference type="Proteomes" id="UP000030130"/>
    </source>
</evidence>
<name>A0A0A2F5K4_9PORP</name>
<dbReference type="AlphaFoldDB" id="A0A0A2F5K4"/>
<dbReference type="EMBL" id="JRAI01000039">
    <property type="protein sequence ID" value="KGN86273.1"/>
    <property type="molecule type" value="Genomic_DNA"/>
</dbReference>
<protein>
    <submittedName>
        <fullName evidence="1">Uncharacterized protein</fullName>
    </submittedName>
</protein>
<comment type="caution">
    <text evidence="1">The sequence shown here is derived from an EMBL/GenBank/DDBJ whole genome shotgun (WGS) entry which is preliminary data.</text>
</comment>
<gene>
    <name evidence="1" type="ORF">HR08_04185</name>
</gene>
<reference evidence="1 2" key="1">
    <citation type="submission" date="2014-08" db="EMBL/GenBank/DDBJ databases">
        <title>Porphyromonas gulae strain:COT-052_OH1451 Genome sequencing.</title>
        <authorList>
            <person name="Wallis C."/>
            <person name="Deusch O."/>
            <person name="O'Flynn C."/>
            <person name="Davis I."/>
            <person name="Jospin G."/>
            <person name="Darling A.E."/>
            <person name="Coil D.A."/>
            <person name="Alexiev A."/>
            <person name="Horsfall A."/>
            <person name="Kirkwood N."/>
            <person name="Harris S."/>
            <person name="Eisen J.A."/>
        </authorList>
    </citation>
    <scope>NUCLEOTIDE SEQUENCE [LARGE SCALE GENOMIC DNA]</scope>
    <source>
        <strain evidence="2">COT-052 OH1451</strain>
    </source>
</reference>
<organism evidence="1 2">
    <name type="scientific">Porphyromonas gulae</name>
    <dbReference type="NCBI Taxonomy" id="111105"/>
    <lineage>
        <taxon>Bacteria</taxon>
        <taxon>Pseudomonadati</taxon>
        <taxon>Bacteroidota</taxon>
        <taxon>Bacteroidia</taxon>
        <taxon>Bacteroidales</taxon>
        <taxon>Porphyromonadaceae</taxon>
        <taxon>Porphyromonas</taxon>
    </lineage>
</organism>
<proteinExistence type="predicted"/>
<sequence length="293" mass="33895">MTMEEIDAYIKSHPESRFIVENLLNTFIDTSADTITLLELNYIQRTLPQIRPTQIQQYLNQKNEEKRDILLNNIDWFLNNEKRLLKNLHYAIERSALEFLYNGYRQVAIYYAKIGMIPDNIDAAEKQYRLLVNACIPEKALQRRLQEEADKFCKEINLARNFFSKQLGKENDFIKMEISIPLYSVNHTTPSVDLSSIEVARKEFINSKNMSTNMCSAANSVGLGIIGLIGKGIIDVNAVDDLIIREIAARKRYMKNVLVNLEKSILNQNASTRKKIESYVIENQKNFKIHANK</sequence>
<evidence type="ECO:0000313" key="1">
    <source>
        <dbReference type="EMBL" id="KGN86273.1"/>
    </source>
</evidence>